<evidence type="ECO:0000313" key="4">
    <source>
        <dbReference type="Proteomes" id="UP001221142"/>
    </source>
</evidence>
<feature type="domain" description="Glycan binding protein Y3-like" evidence="2">
    <location>
        <begin position="34"/>
        <end position="74"/>
    </location>
</feature>
<evidence type="ECO:0000256" key="1">
    <source>
        <dbReference type="SAM" id="SignalP"/>
    </source>
</evidence>
<accession>A0AAD7CL42</accession>
<dbReference type="AlphaFoldDB" id="A0AAD7CL42"/>
<feature type="signal peptide" evidence="1">
    <location>
        <begin position="1"/>
        <end position="18"/>
    </location>
</feature>
<feature type="chain" id="PRO_5042121723" description="Glycan binding protein Y3-like domain-containing protein" evidence="1">
    <location>
        <begin position="19"/>
        <end position="130"/>
    </location>
</feature>
<proteinExistence type="predicted"/>
<keyword evidence="4" id="KW-1185">Reference proteome</keyword>
<gene>
    <name evidence="3" type="ORF">FB45DRAFT_1051097</name>
</gene>
<evidence type="ECO:0000259" key="2">
    <source>
        <dbReference type="Pfam" id="PF22803"/>
    </source>
</evidence>
<protein>
    <recommendedName>
        <fullName evidence="2">Glycan binding protein Y3-like domain-containing protein</fullName>
    </recommendedName>
</protein>
<dbReference type="Pfam" id="PF22803">
    <property type="entry name" value="GBD_Y3"/>
    <property type="match status" value="1"/>
</dbReference>
<keyword evidence="1" id="KW-0732">Signal</keyword>
<evidence type="ECO:0000313" key="3">
    <source>
        <dbReference type="EMBL" id="KAJ7651350.1"/>
    </source>
</evidence>
<dbReference type="Proteomes" id="UP001221142">
    <property type="component" value="Unassembled WGS sequence"/>
</dbReference>
<comment type="caution">
    <text evidence="3">The sequence shown here is derived from an EMBL/GenBank/DDBJ whole genome shotgun (WGS) entry which is preliminary data.</text>
</comment>
<dbReference type="InterPro" id="IPR054443">
    <property type="entry name" value="Y3-like_dom"/>
</dbReference>
<name>A0AAD7CL42_9AGAR</name>
<dbReference type="EMBL" id="JARKIF010000001">
    <property type="protein sequence ID" value="KAJ7651350.1"/>
    <property type="molecule type" value="Genomic_DNA"/>
</dbReference>
<dbReference type="PROSITE" id="PS51257">
    <property type="entry name" value="PROKAR_LIPOPROTEIN"/>
    <property type="match status" value="1"/>
</dbReference>
<sequence length="130" mass="14299">MFRATLFVFALLAVRTSAQTGLNFTCSTTGVAASCASFIDTFCSSVGGDLIPQGGSSARCFADTANIRCAFNISPIPNNSNLLTLDTRLHRVEHRDRQQRSHCAKLRDRPHHCICGLPYGRKRSIERRGL</sequence>
<organism evidence="3 4">
    <name type="scientific">Roridomyces roridus</name>
    <dbReference type="NCBI Taxonomy" id="1738132"/>
    <lineage>
        <taxon>Eukaryota</taxon>
        <taxon>Fungi</taxon>
        <taxon>Dikarya</taxon>
        <taxon>Basidiomycota</taxon>
        <taxon>Agaricomycotina</taxon>
        <taxon>Agaricomycetes</taxon>
        <taxon>Agaricomycetidae</taxon>
        <taxon>Agaricales</taxon>
        <taxon>Marasmiineae</taxon>
        <taxon>Mycenaceae</taxon>
        <taxon>Roridomyces</taxon>
    </lineage>
</organism>
<reference evidence="3" key="1">
    <citation type="submission" date="2023-03" db="EMBL/GenBank/DDBJ databases">
        <title>Massive genome expansion in bonnet fungi (Mycena s.s.) driven by repeated elements and novel gene families across ecological guilds.</title>
        <authorList>
            <consortium name="Lawrence Berkeley National Laboratory"/>
            <person name="Harder C.B."/>
            <person name="Miyauchi S."/>
            <person name="Viragh M."/>
            <person name="Kuo A."/>
            <person name="Thoen E."/>
            <person name="Andreopoulos B."/>
            <person name="Lu D."/>
            <person name="Skrede I."/>
            <person name="Drula E."/>
            <person name="Henrissat B."/>
            <person name="Morin E."/>
            <person name="Kohler A."/>
            <person name="Barry K."/>
            <person name="LaButti K."/>
            <person name="Morin E."/>
            <person name="Salamov A."/>
            <person name="Lipzen A."/>
            <person name="Mereny Z."/>
            <person name="Hegedus B."/>
            <person name="Baldrian P."/>
            <person name="Stursova M."/>
            <person name="Weitz H."/>
            <person name="Taylor A."/>
            <person name="Grigoriev I.V."/>
            <person name="Nagy L.G."/>
            <person name="Martin F."/>
            <person name="Kauserud H."/>
        </authorList>
    </citation>
    <scope>NUCLEOTIDE SEQUENCE</scope>
    <source>
        <strain evidence="3">9284</strain>
    </source>
</reference>